<dbReference type="Proteomes" id="UP000249363">
    <property type="component" value="Unassembled WGS sequence"/>
</dbReference>
<dbReference type="GO" id="GO:0016020">
    <property type="term" value="C:membrane"/>
    <property type="evidence" value="ECO:0007669"/>
    <property type="project" value="UniProtKB-SubCell"/>
</dbReference>
<accession>A0A364KW52</accession>
<reference evidence="7 8" key="1">
    <citation type="journal article" date="2017" name="Biotechnol. Biofuels">
        <title>Differential beta-glucosidase expression as a function of carbon source availability in Talaromyces amestolkiae: a genomic and proteomic approach.</title>
        <authorList>
            <person name="de Eugenio L.I."/>
            <person name="Mendez-Liter J.A."/>
            <person name="Nieto-Dominguez M."/>
            <person name="Alonso L."/>
            <person name="Gil-Munoz J."/>
            <person name="Barriuso J."/>
            <person name="Prieto A."/>
            <person name="Martinez M.J."/>
        </authorList>
    </citation>
    <scope>NUCLEOTIDE SEQUENCE [LARGE SCALE GENOMIC DNA]</scope>
    <source>
        <strain evidence="7 8">CIB</strain>
    </source>
</reference>
<feature type="transmembrane region" description="Helical" evidence="6">
    <location>
        <begin position="46"/>
        <end position="63"/>
    </location>
</feature>
<dbReference type="InterPro" id="IPR036259">
    <property type="entry name" value="MFS_trans_sf"/>
</dbReference>
<dbReference type="Pfam" id="PF07690">
    <property type="entry name" value="MFS_1"/>
    <property type="match status" value="1"/>
</dbReference>
<feature type="transmembrane region" description="Helical" evidence="6">
    <location>
        <begin position="110"/>
        <end position="131"/>
    </location>
</feature>
<comment type="subcellular location">
    <subcellularLocation>
        <location evidence="1">Membrane</location>
        <topology evidence="1">Multi-pass membrane protein</topology>
    </subcellularLocation>
</comment>
<evidence type="ECO:0000256" key="4">
    <source>
        <dbReference type="ARBA" id="ARBA00023136"/>
    </source>
</evidence>
<dbReference type="EMBL" id="MIKG01000006">
    <property type="protein sequence ID" value="RAO67787.1"/>
    <property type="molecule type" value="Genomic_DNA"/>
</dbReference>
<feature type="transmembrane region" description="Helical" evidence="6">
    <location>
        <begin position="174"/>
        <end position="192"/>
    </location>
</feature>
<dbReference type="OrthoDB" id="194139at2759"/>
<feature type="compositionally biased region" description="Basic and acidic residues" evidence="5">
    <location>
        <begin position="1"/>
        <end position="11"/>
    </location>
</feature>
<evidence type="ECO:0000313" key="8">
    <source>
        <dbReference type="Proteomes" id="UP000249363"/>
    </source>
</evidence>
<feature type="transmembrane region" description="Helical" evidence="6">
    <location>
        <begin position="375"/>
        <end position="404"/>
    </location>
</feature>
<protein>
    <recommendedName>
        <fullName evidence="9">Major facilitator superfamily (MFS) profile domain-containing protein</fullName>
    </recommendedName>
</protein>
<evidence type="ECO:0000256" key="2">
    <source>
        <dbReference type="ARBA" id="ARBA00022692"/>
    </source>
</evidence>
<gene>
    <name evidence="7" type="ORF">BHQ10_003799</name>
</gene>
<dbReference type="GO" id="GO:0022857">
    <property type="term" value="F:transmembrane transporter activity"/>
    <property type="evidence" value="ECO:0007669"/>
    <property type="project" value="InterPro"/>
</dbReference>
<dbReference type="AlphaFoldDB" id="A0A364KW52"/>
<sequence length="496" mass="54299">MSEINDNRNDNNEIAETSPLLPDNNAPQHVVLDDDDDDAAKWSTEAIRTASLAVMILILYAFADVLKYTATVQLIEVGVCREHYPNTDTSANHEFCKSPPVQQELAHLRGYLSALEAIVGLVLTLPYGLLVGRLGEPLLAGVNVVGYLLSCAWLVVVCFYHNVFPIWTVVLSPLWRVVGGGSPFFMSVIYSITAKHVPAANRSLCFFLFMAAQLCTEIVAIMLAATLLERDHPFVSMILNFPLGLLCLVAIFMLRSDTSQTDPADDGNDLTKEPADFISSVRRSLNILPQLFHNRYLLVLLSTVPVAKMLNPVMELMFQYIPRKFDVSLAWTSRIFSIQAFESLIFLIVVLPLAKRIAQARFHISSKKVDLSIAQYGFTIMVLGCLIMASAQSVLLFILGFLLFTTGCSTRPALQSVLADLVSPEHVAVLYTVIAVGDGVGSAVGALILNRSLAVAIGWDDSFYLGFPFLLAAACFMFGLVGALFANRALRAGLNV</sequence>
<organism evidence="7 8">
    <name type="scientific">Talaromyces amestolkiae</name>
    <dbReference type="NCBI Taxonomy" id="1196081"/>
    <lineage>
        <taxon>Eukaryota</taxon>
        <taxon>Fungi</taxon>
        <taxon>Dikarya</taxon>
        <taxon>Ascomycota</taxon>
        <taxon>Pezizomycotina</taxon>
        <taxon>Eurotiomycetes</taxon>
        <taxon>Eurotiomycetidae</taxon>
        <taxon>Eurotiales</taxon>
        <taxon>Trichocomaceae</taxon>
        <taxon>Talaromyces</taxon>
        <taxon>Talaromyces sect. Talaromyces</taxon>
    </lineage>
</organism>
<feature type="transmembrane region" description="Helical" evidence="6">
    <location>
        <begin position="234"/>
        <end position="254"/>
    </location>
</feature>
<evidence type="ECO:0000256" key="6">
    <source>
        <dbReference type="SAM" id="Phobius"/>
    </source>
</evidence>
<evidence type="ECO:0000313" key="7">
    <source>
        <dbReference type="EMBL" id="RAO67787.1"/>
    </source>
</evidence>
<evidence type="ECO:0000256" key="1">
    <source>
        <dbReference type="ARBA" id="ARBA00004141"/>
    </source>
</evidence>
<evidence type="ECO:0000256" key="5">
    <source>
        <dbReference type="SAM" id="MobiDB-lite"/>
    </source>
</evidence>
<keyword evidence="3 6" id="KW-1133">Transmembrane helix</keyword>
<feature type="transmembrane region" description="Helical" evidence="6">
    <location>
        <begin position="204"/>
        <end position="228"/>
    </location>
</feature>
<dbReference type="Gene3D" id="1.20.1250.20">
    <property type="entry name" value="MFS general substrate transporter like domains"/>
    <property type="match status" value="2"/>
</dbReference>
<feature type="transmembrane region" description="Helical" evidence="6">
    <location>
        <begin position="462"/>
        <end position="486"/>
    </location>
</feature>
<feature type="region of interest" description="Disordered" evidence="5">
    <location>
        <begin position="1"/>
        <end position="29"/>
    </location>
</feature>
<dbReference type="RefSeq" id="XP_040732303.1">
    <property type="nucleotide sequence ID" value="XM_040876094.1"/>
</dbReference>
<keyword evidence="4 6" id="KW-0472">Membrane</keyword>
<feature type="transmembrane region" description="Helical" evidence="6">
    <location>
        <begin position="428"/>
        <end position="450"/>
    </location>
</feature>
<dbReference type="GeneID" id="63793015"/>
<evidence type="ECO:0000256" key="3">
    <source>
        <dbReference type="ARBA" id="ARBA00022989"/>
    </source>
</evidence>
<keyword evidence="8" id="KW-1185">Reference proteome</keyword>
<dbReference type="InterPro" id="IPR011701">
    <property type="entry name" value="MFS"/>
</dbReference>
<proteinExistence type="predicted"/>
<evidence type="ECO:0008006" key="9">
    <source>
        <dbReference type="Google" id="ProtNLM"/>
    </source>
</evidence>
<feature type="transmembrane region" description="Helical" evidence="6">
    <location>
        <begin position="334"/>
        <end position="354"/>
    </location>
</feature>
<dbReference type="SUPFAM" id="SSF103473">
    <property type="entry name" value="MFS general substrate transporter"/>
    <property type="match status" value="1"/>
</dbReference>
<dbReference type="PANTHER" id="PTHR23507:SF1">
    <property type="entry name" value="FI18259P1-RELATED"/>
    <property type="match status" value="1"/>
</dbReference>
<comment type="caution">
    <text evidence="7">The sequence shown here is derived from an EMBL/GenBank/DDBJ whole genome shotgun (WGS) entry which is preliminary data.</text>
</comment>
<keyword evidence="2 6" id="KW-0812">Transmembrane</keyword>
<feature type="transmembrane region" description="Helical" evidence="6">
    <location>
        <begin position="138"/>
        <end position="162"/>
    </location>
</feature>
<feature type="transmembrane region" description="Helical" evidence="6">
    <location>
        <begin position="296"/>
        <end position="314"/>
    </location>
</feature>
<name>A0A364KW52_TALAM</name>
<dbReference type="PANTHER" id="PTHR23507">
    <property type="entry name" value="ZGC:174356"/>
    <property type="match status" value="1"/>
</dbReference>